<feature type="signal peptide" evidence="9">
    <location>
        <begin position="1"/>
        <end position="20"/>
    </location>
</feature>
<organism evidence="11 12">
    <name type="scientific">Tilletia horrida</name>
    <dbReference type="NCBI Taxonomy" id="155126"/>
    <lineage>
        <taxon>Eukaryota</taxon>
        <taxon>Fungi</taxon>
        <taxon>Dikarya</taxon>
        <taxon>Basidiomycota</taxon>
        <taxon>Ustilaginomycotina</taxon>
        <taxon>Exobasidiomycetes</taxon>
        <taxon>Tilletiales</taxon>
        <taxon>Tilletiaceae</taxon>
        <taxon>Tilletia</taxon>
    </lineage>
</organism>
<dbReference type="CDD" id="cd04275">
    <property type="entry name" value="ZnMc_pappalysin_like"/>
    <property type="match status" value="1"/>
</dbReference>
<proteinExistence type="inferred from homology"/>
<comment type="caution">
    <text evidence="11">The sequence shown here is derived from an EMBL/GenBank/DDBJ whole genome shotgun (WGS) entry which is preliminary data.</text>
</comment>
<evidence type="ECO:0000256" key="4">
    <source>
        <dbReference type="ARBA" id="ARBA00022729"/>
    </source>
</evidence>
<dbReference type="Gene3D" id="3.40.390.10">
    <property type="entry name" value="Collagenase (Catalytic Domain)"/>
    <property type="match status" value="1"/>
</dbReference>
<dbReference type="InterPro" id="IPR024079">
    <property type="entry name" value="MetalloPept_cat_dom_sf"/>
</dbReference>
<reference evidence="11" key="1">
    <citation type="journal article" date="2023" name="PhytoFront">
        <title>Draft Genome Resources of Seven Strains of Tilletia horrida, Causal Agent of Kernel Smut of Rice.</title>
        <authorList>
            <person name="Khanal S."/>
            <person name="Antony Babu S."/>
            <person name="Zhou X.G."/>
        </authorList>
    </citation>
    <scope>NUCLEOTIDE SEQUENCE</scope>
    <source>
        <strain evidence="11">TX6</strain>
    </source>
</reference>
<feature type="domain" description="Peptidase M43 pregnancy-associated plasma-A" evidence="10">
    <location>
        <begin position="143"/>
        <end position="271"/>
    </location>
</feature>
<dbReference type="SUPFAM" id="SSF55486">
    <property type="entry name" value="Metalloproteases ('zincins'), catalytic domain"/>
    <property type="match status" value="1"/>
</dbReference>
<keyword evidence="7" id="KW-0482">Metalloprotease</keyword>
<dbReference type="Pfam" id="PF05572">
    <property type="entry name" value="Peptidase_M43"/>
    <property type="match status" value="1"/>
</dbReference>
<sequence>MKFFAFASAFLSLAAVPALAASFQERAPTRKCGTTHFNATTEAHNQKIIKAYSQQTVHALATKTVQVYWHTITSGSTGAISSSQIQSQINVLNQDYSSSGYTFTLIGSDSTSNTDWFNNMDDGTNQEYAMKTKLRKGGANVLNIYTVNFQNGLLGFATFPQDYSSATWKDGVVIQYNSLPNGSLYPYNLGRTATHEIGHWLGLYHVFQGGCSGSGDYVSDTPPQSKATSGCPSGQDSCSGGGVDSIHNYMDYSDDSCMNQFTTGQNSRMASLTSSYRGI</sequence>
<name>A0AAN6GLV0_9BASI</name>
<evidence type="ECO:0000256" key="6">
    <source>
        <dbReference type="ARBA" id="ARBA00022833"/>
    </source>
</evidence>
<keyword evidence="3" id="KW-0479">Metal-binding</keyword>
<evidence type="ECO:0000256" key="2">
    <source>
        <dbReference type="ARBA" id="ARBA00022670"/>
    </source>
</evidence>
<evidence type="ECO:0000256" key="9">
    <source>
        <dbReference type="SAM" id="SignalP"/>
    </source>
</evidence>
<evidence type="ECO:0000259" key="10">
    <source>
        <dbReference type="Pfam" id="PF05572"/>
    </source>
</evidence>
<protein>
    <recommendedName>
        <fullName evidence="10">Peptidase M43 pregnancy-associated plasma-A domain-containing protein</fullName>
    </recommendedName>
</protein>
<evidence type="ECO:0000313" key="12">
    <source>
        <dbReference type="Proteomes" id="UP001176517"/>
    </source>
</evidence>
<dbReference type="GO" id="GO:0008237">
    <property type="term" value="F:metallopeptidase activity"/>
    <property type="evidence" value="ECO:0007669"/>
    <property type="project" value="UniProtKB-KW"/>
</dbReference>
<keyword evidence="8" id="KW-1015">Disulfide bond</keyword>
<keyword evidence="4 9" id="KW-0732">Signal</keyword>
<keyword evidence="5" id="KW-0378">Hydrolase</keyword>
<evidence type="ECO:0000256" key="8">
    <source>
        <dbReference type="ARBA" id="ARBA00023157"/>
    </source>
</evidence>
<evidence type="ECO:0000256" key="5">
    <source>
        <dbReference type="ARBA" id="ARBA00022801"/>
    </source>
</evidence>
<dbReference type="Proteomes" id="UP001176517">
    <property type="component" value="Unassembled WGS sequence"/>
</dbReference>
<keyword evidence="6" id="KW-0862">Zinc</keyword>
<comment type="similarity">
    <text evidence="1">Belongs to the peptidase M43B family.</text>
</comment>
<keyword evidence="2" id="KW-0645">Protease</keyword>
<dbReference type="EMBL" id="JAPDMZ010000185">
    <property type="protein sequence ID" value="KAK0546663.1"/>
    <property type="molecule type" value="Genomic_DNA"/>
</dbReference>
<gene>
    <name evidence="11" type="ORF">OC846_005170</name>
</gene>
<dbReference type="PANTHER" id="PTHR47466:SF1">
    <property type="entry name" value="METALLOPROTEASE MEP1 (AFU_ORTHOLOGUE AFUA_1G07730)-RELATED"/>
    <property type="match status" value="1"/>
</dbReference>
<dbReference type="GO" id="GO:0046872">
    <property type="term" value="F:metal ion binding"/>
    <property type="evidence" value="ECO:0007669"/>
    <property type="project" value="UniProtKB-KW"/>
</dbReference>
<evidence type="ECO:0000256" key="1">
    <source>
        <dbReference type="ARBA" id="ARBA00008721"/>
    </source>
</evidence>
<evidence type="ECO:0000256" key="3">
    <source>
        <dbReference type="ARBA" id="ARBA00022723"/>
    </source>
</evidence>
<dbReference type="GO" id="GO:0006508">
    <property type="term" value="P:proteolysis"/>
    <property type="evidence" value="ECO:0007669"/>
    <property type="project" value="UniProtKB-KW"/>
</dbReference>
<keyword evidence="12" id="KW-1185">Reference proteome</keyword>
<evidence type="ECO:0000313" key="11">
    <source>
        <dbReference type="EMBL" id="KAK0546663.1"/>
    </source>
</evidence>
<dbReference type="PANTHER" id="PTHR47466">
    <property type="match status" value="1"/>
</dbReference>
<feature type="chain" id="PRO_5042845473" description="Peptidase M43 pregnancy-associated plasma-A domain-containing protein" evidence="9">
    <location>
        <begin position="21"/>
        <end position="279"/>
    </location>
</feature>
<dbReference type="AlphaFoldDB" id="A0AAN6GLV0"/>
<evidence type="ECO:0000256" key="7">
    <source>
        <dbReference type="ARBA" id="ARBA00023049"/>
    </source>
</evidence>
<dbReference type="InterPro" id="IPR008754">
    <property type="entry name" value="Peptidase_M43"/>
</dbReference>
<accession>A0AAN6GLV0</accession>